<evidence type="ECO:0000256" key="1">
    <source>
        <dbReference type="SAM" id="Phobius"/>
    </source>
</evidence>
<gene>
    <name evidence="2" type="ordered locus">Mpe_B0250</name>
</gene>
<dbReference type="HOGENOM" id="CLU_2666929_0_0_4"/>
<evidence type="ECO:0008006" key="4">
    <source>
        <dbReference type="Google" id="ProtNLM"/>
    </source>
</evidence>
<keyword evidence="1" id="KW-0812">Transmembrane</keyword>
<dbReference type="AlphaFoldDB" id="A2SN86"/>
<feature type="transmembrane region" description="Helical" evidence="1">
    <location>
        <begin position="16"/>
        <end position="35"/>
    </location>
</feature>
<proteinExistence type="predicted"/>
<feature type="transmembrane region" description="Helical" evidence="1">
    <location>
        <begin position="41"/>
        <end position="65"/>
    </location>
</feature>
<keyword evidence="1" id="KW-0472">Membrane</keyword>
<organism evidence="2 3">
    <name type="scientific">Methylibium petroleiphilum (strain ATCC BAA-1232 / LMG 22953 / PM1)</name>
    <dbReference type="NCBI Taxonomy" id="420662"/>
    <lineage>
        <taxon>Bacteria</taxon>
        <taxon>Pseudomonadati</taxon>
        <taxon>Pseudomonadota</taxon>
        <taxon>Betaproteobacteria</taxon>
        <taxon>Burkholderiales</taxon>
        <taxon>Sphaerotilaceae</taxon>
        <taxon>Methylibium</taxon>
    </lineage>
</organism>
<accession>A2SN86</accession>
<evidence type="ECO:0000313" key="2">
    <source>
        <dbReference type="EMBL" id="ABM97025.1"/>
    </source>
</evidence>
<dbReference type="Proteomes" id="UP000000366">
    <property type="component" value="Plasmid RPME01"/>
</dbReference>
<keyword evidence="2" id="KW-0614">Plasmid</keyword>
<dbReference type="EMBL" id="CP000556">
    <property type="protein sequence ID" value="ABM97025.1"/>
    <property type="molecule type" value="Genomic_DNA"/>
</dbReference>
<evidence type="ECO:0000313" key="3">
    <source>
        <dbReference type="Proteomes" id="UP000000366"/>
    </source>
</evidence>
<reference evidence="2 3" key="1">
    <citation type="journal article" date="2007" name="J. Bacteriol.">
        <title>Whole-genome analysis of the methyl tert-butyl ether-degrading beta-proteobacterium Methylibium petroleiphilum PM1.</title>
        <authorList>
            <person name="Kane S.R."/>
            <person name="Chakicherla A.Y."/>
            <person name="Chain P.S.G."/>
            <person name="Schmidt R."/>
            <person name="Shin M.W."/>
            <person name="Legler T.C."/>
            <person name="Scow K.M."/>
            <person name="Larimer F.W."/>
            <person name="Lucas S.M."/>
            <person name="Richardson P.M."/>
            <person name="Hristova K.R."/>
        </authorList>
    </citation>
    <scope>NUCLEOTIDE SEQUENCE [LARGE SCALE GENOMIC DNA]</scope>
    <source>
        <strain evidence="3">ATCC BAA-1232 / LMG 22953 / PM1</strain>
        <plasmid evidence="2 3">RPME01</plasmid>
    </source>
</reference>
<name>A2SN86_METPP</name>
<keyword evidence="1" id="KW-1133">Transmembrane helix</keyword>
<dbReference type="RefSeq" id="WP_011831613.1">
    <property type="nucleotide sequence ID" value="NC_008826.1"/>
</dbReference>
<sequence>MSREEAIEHEYTESRLTLAVMIVVLTVVALLGSLFEGSADAVAFEVLLMGSLLVLLGVAAAAPALRAHFGWRAGQ</sequence>
<keyword evidence="3" id="KW-1185">Reference proteome</keyword>
<dbReference type="KEGG" id="mpt:Mpe_B0250"/>
<geneLocation type="plasmid" evidence="2 3">
    <name>RPME01</name>
</geneLocation>
<protein>
    <recommendedName>
        <fullName evidence="4">Transmembrane protein</fullName>
    </recommendedName>
</protein>